<feature type="region of interest" description="Disordered" evidence="1">
    <location>
        <begin position="238"/>
        <end position="265"/>
    </location>
</feature>
<evidence type="ECO:0000313" key="4">
    <source>
        <dbReference type="RefSeq" id="XP_004707039.1"/>
    </source>
</evidence>
<sequence length="276" mass="30467">MDTILVFSLIIASYDANMRELQDSSCQVELLPGIFPKDVGNIRDMLIQETQAEAHRATIIKNQTLATLQCSEGKMKVTLVYSEKKPKVKYSLRNLRTFAAPHRNDSASPSCHLAPASKSQTGPLLTGKAIFPGISQCKVHSTMETSPEPFPPTTISTTPGDKGGQRTTSIDVDESLEKRKKWSIVVKVLIAFTLLLSGLAIIVFVIFEVPCPSQCLRVRELVQCQRLWVWQGKEASLEDRQPGQGEAQPEKAGQDAPHSPSPKKAAEIIVIHQTYF</sequence>
<dbReference type="RefSeq" id="XP_004707039.1">
    <property type="nucleotide sequence ID" value="XM_004706982.2"/>
</dbReference>
<evidence type="ECO:0000256" key="1">
    <source>
        <dbReference type="SAM" id="MobiDB-lite"/>
    </source>
</evidence>
<keyword evidence="3" id="KW-1185">Reference proteome</keyword>
<evidence type="ECO:0000256" key="2">
    <source>
        <dbReference type="SAM" id="Phobius"/>
    </source>
</evidence>
<keyword evidence="2" id="KW-0812">Transmembrane</keyword>
<dbReference type="PANTHER" id="PTHR36870">
    <property type="entry name" value="C17ORF78 ISOFORM 2"/>
    <property type="match status" value="1"/>
</dbReference>
<keyword evidence="2" id="KW-0472">Membrane</keyword>
<proteinExistence type="predicted"/>
<dbReference type="InterPro" id="IPR031668">
    <property type="entry name" value="DUF4711"/>
</dbReference>
<organism evidence="3 4">
    <name type="scientific">Echinops telfairi</name>
    <name type="common">Lesser hedgehog tenrec</name>
    <dbReference type="NCBI Taxonomy" id="9371"/>
    <lineage>
        <taxon>Eukaryota</taxon>
        <taxon>Metazoa</taxon>
        <taxon>Chordata</taxon>
        <taxon>Craniata</taxon>
        <taxon>Vertebrata</taxon>
        <taxon>Euteleostomi</taxon>
        <taxon>Mammalia</taxon>
        <taxon>Eutheria</taxon>
        <taxon>Afrotheria</taxon>
        <taxon>Tenrecidae</taxon>
        <taxon>Tenrecinae</taxon>
        <taxon>Echinops</taxon>
    </lineage>
</organism>
<feature type="transmembrane region" description="Helical" evidence="2">
    <location>
        <begin position="184"/>
        <end position="207"/>
    </location>
</feature>
<name>A0ABM0IT04_ECHTE</name>
<protein>
    <submittedName>
        <fullName evidence="4">Uncharacterized protein C17orf78 homolog</fullName>
    </submittedName>
</protein>
<gene>
    <name evidence="4" type="primary">CUNH17orf78</name>
</gene>
<accession>A0ABM0IT04</accession>
<reference evidence="4" key="1">
    <citation type="submission" date="2025-08" db="UniProtKB">
        <authorList>
            <consortium name="RefSeq"/>
        </authorList>
    </citation>
    <scope>IDENTIFICATION</scope>
</reference>
<dbReference type="PANTHER" id="PTHR36870:SF1">
    <property type="entry name" value="CHROMOSOME 17 C17ORF78 HOMOLOG"/>
    <property type="match status" value="1"/>
</dbReference>
<feature type="region of interest" description="Disordered" evidence="1">
    <location>
        <begin position="142"/>
        <end position="168"/>
    </location>
</feature>
<dbReference type="Pfam" id="PF15829">
    <property type="entry name" value="DUF4711"/>
    <property type="match status" value="1"/>
</dbReference>
<keyword evidence="2" id="KW-1133">Transmembrane helix</keyword>
<evidence type="ECO:0000313" key="3">
    <source>
        <dbReference type="Proteomes" id="UP000694863"/>
    </source>
</evidence>
<feature type="compositionally biased region" description="Polar residues" evidence="1">
    <location>
        <begin position="153"/>
        <end position="168"/>
    </location>
</feature>
<dbReference type="Proteomes" id="UP000694863">
    <property type="component" value="Unplaced"/>
</dbReference>
<dbReference type="GeneID" id="101647636"/>